<dbReference type="InterPro" id="IPR003891">
    <property type="entry name" value="Initiation_fac_eIF4g_MI"/>
</dbReference>
<dbReference type="GO" id="GO:0016281">
    <property type="term" value="C:eukaryotic translation initiation factor 4F complex"/>
    <property type="evidence" value="ECO:0007669"/>
    <property type="project" value="TreeGrafter"/>
</dbReference>
<keyword evidence="7" id="KW-1185">Reference proteome</keyword>
<name>K0RPP6_THAOC</name>
<evidence type="ECO:0000313" key="6">
    <source>
        <dbReference type="EMBL" id="EJK55723.1"/>
    </source>
</evidence>
<feature type="compositionally biased region" description="Low complexity" evidence="4">
    <location>
        <begin position="66"/>
        <end position="79"/>
    </location>
</feature>
<protein>
    <recommendedName>
        <fullName evidence="5">MI domain-containing protein</fullName>
    </recommendedName>
</protein>
<evidence type="ECO:0000256" key="2">
    <source>
        <dbReference type="ARBA" id="ARBA00022540"/>
    </source>
</evidence>
<reference evidence="6 7" key="1">
    <citation type="journal article" date="2012" name="Genome Biol.">
        <title>Genome and low-iron response of an oceanic diatom adapted to chronic iron limitation.</title>
        <authorList>
            <person name="Lommer M."/>
            <person name="Specht M."/>
            <person name="Roy A.S."/>
            <person name="Kraemer L."/>
            <person name="Andreson R."/>
            <person name="Gutowska M.A."/>
            <person name="Wolf J."/>
            <person name="Bergner S.V."/>
            <person name="Schilhabel M.B."/>
            <person name="Klostermeier U.C."/>
            <person name="Beiko R.G."/>
            <person name="Rosenstiel P."/>
            <person name="Hippler M."/>
            <person name="Laroche J."/>
        </authorList>
    </citation>
    <scope>NUCLEOTIDE SEQUENCE [LARGE SCALE GENOMIC DNA]</scope>
    <source>
        <strain evidence="6 7">CCMP1005</strain>
    </source>
</reference>
<dbReference type="OMA" id="MEKDHQP"/>
<dbReference type="PANTHER" id="PTHR23253">
    <property type="entry name" value="EUKARYOTIC TRANSLATION INITIATION FACTOR 4 GAMMA"/>
    <property type="match status" value="1"/>
</dbReference>
<dbReference type="AlphaFoldDB" id="K0RPP6"/>
<dbReference type="InterPro" id="IPR016024">
    <property type="entry name" value="ARM-type_fold"/>
</dbReference>
<gene>
    <name evidence="6" type="ORF">THAOC_24517</name>
</gene>
<evidence type="ECO:0000259" key="5">
    <source>
        <dbReference type="PROSITE" id="PS51366"/>
    </source>
</evidence>
<organism evidence="6 7">
    <name type="scientific">Thalassiosira oceanica</name>
    <name type="common">Marine diatom</name>
    <dbReference type="NCBI Taxonomy" id="159749"/>
    <lineage>
        <taxon>Eukaryota</taxon>
        <taxon>Sar</taxon>
        <taxon>Stramenopiles</taxon>
        <taxon>Ochrophyta</taxon>
        <taxon>Bacillariophyta</taxon>
        <taxon>Coscinodiscophyceae</taxon>
        <taxon>Thalassiosirophycidae</taxon>
        <taxon>Thalassiosirales</taxon>
        <taxon>Thalassiosiraceae</taxon>
        <taxon>Thalassiosira</taxon>
    </lineage>
</organism>
<dbReference type="SMART" id="SM00543">
    <property type="entry name" value="MIF4G"/>
    <property type="match status" value="1"/>
</dbReference>
<dbReference type="OrthoDB" id="44259at2759"/>
<accession>K0RPP6</accession>
<dbReference type="eggNOG" id="KOG0401">
    <property type="taxonomic scope" value="Eukaryota"/>
</dbReference>
<dbReference type="Gene3D" id="1.25.40.180">
    <property type="match status" value="2"/>
</dbReference>
<dbReference type="InterPro" id="IPR003890">
    <property type="entry name" value="MIF4G-like_typ-3"/>
</dbReference>
<feature type="region of interest" description="Disordered" evidence="4">
    <location>
        <begin position="585"/>
        <end position="722"/>
    </location>
</feature>
<dbReference type="GO" id="GO:0003743">
    <property type="term" value="F:translation initiation factor activity"/>
    <property type="evidence" value="ECO:0007669"/>
    <property type="project" value="UniProtKB-KW"/>
</dbReference>
<dbReference type="PANTHER" id="PTHR23253:SF9">
    <property type="entry name" value="EUKARYOTIC TRANSLATION INITIATION FACTOR 4 GAMMA 2"/>
    <property type="match status" value="1"/>
</dbReference>
<feature type="compositionally biased region" description="Low complexity" evidence="4">
    <location>
        <begin position="33"/>
        <end position="50"/>
    </location>
</feature>
<dbReference type="PROSITE" id="PS51366">
    <property type="entry name" value="MI"/>
    <property type="match status" value="1"/>
</dbReference>
<feature type="compositionally biased region" description="Basic and acidic residues" evidence="4">
    <location>
        <begin position="131"/>
        <end position="162"/>
    </location>
</feature>
<evidence type="ECO:0000313" key="7">
    <source>
        <dbReference type="Proteomes" id="UP000266841"/>
    </source>
</evidence>
<evidence type="ECO:0000256" key="1">
    <source>
        <dbReference type="ARBA" id="ARBA00005775"/>
    </source>
</evidence>
<feature type="compositionally biased region" description="Polar residues" evidence="4">
    <location>
        <begin position="90"/>
        <end position="109"/>
    </location>
</feature>
<feature type="compositionally biased region" description="Polar residues" evidence="4">
    <location>
        <begin position="637"/>
        <end position="682"/>
    </location>
</feature>
<keyword evidence="3" id="KW-0648">Protein biosynthesis</keyword>
<proteinExistence type="inferred from homology"/>
<dbReference type="Proteomes" id="UP000266841">
    <property type="component" value="Unassembled WGS sequence"/>
</dbReference>
<sequence>MPADNKNANAKLVASAKEFVPTANASAWKPAVSSNNSSTKSKSAAKAAAAGGENKAPKSAVDAVKKQSGAAAPASAWGSKKSDAIKKAPAQQSPTNQNAQPRQHSSNQHRGSRGGKGQGRNQGDRNNSNYGRDRQGNYGRNGRDDNGRDGGRRQSHQQDQRRQYSSNRAGDVNDDAGPHGDSNWSRGKVLPTELLKPGEGGDDAQKAVKRIDANDLLAMRINFMDAPEAWGDEDNANRPPEIIRWVSETRLAEIKASSDAGRIGGDVSKPEKKKNKHDTAPALEDCKPLEVNDDTRWKAKVFKGEGGAESGEGDDGKDEILRKAMLILNKLSLTKFDKLSNAFIDCGIGRDIDCLTGAVEMIVTKAQEEQHFASMYASLCLKLASTPMEGMDEGSKKGKKFKKILLERCQTEFEKDAATKIAEATEGITDKDLIEYHSTLIKKHYLGHMRFIGELYKCDLLSIKIILFCLPSLLKGDSEHSDEVDEEKVECFSKLMTVIGSSLEQQSEAMASVGKKDAADNLRSCWKTVEIMAGRRKEEGPKVSNRIKFMLQDLLEMKSKGWVTRRKEETAKTIAEIHKDIAKEERAAKRNSVSKGGKGKTSLRRGASSGDVRNLDKQQQEPQVDADGFVSIPKSAKNFNRSASMSAMSHSQTQKEGGYQKYSTRGSTVNLNGMTKSSSQSKFAVLNEKKPVRKTKSRGSGVPAIENSEATSPPESTKPKINYPTPDQCGEKAKNILQEFFVGGDLEDAVLSIHELIGVGDEGSVDRGAKVVEGAVLKVVEMKQEHVDKFLEVFLRCASEKKIEGDSFVMGLNDPLEFLSDIAIDAPLATPLLAGIIAELVKAEHILISFLLNSPEYFRTDGQAAAFAAKILARLGDDAAKSAGNIDVVDKLMTEEDRSKYSQAHDLIASEVTKQ</sequence>
<feature type="domain" description="MI" evidence="5">
    <location>
        <begin position="728"/>
        <end position="856"/>
    </location>
</feature>
<dbReference type="Pfam" id="PF02847">
    <property type="entry name" value="MA3"/>
    <property type="match status" value="1"/>
</dbReference>
<dbReference type="EMBL" id="AGNL01033374">
    <property type="protein sequence ID" value="EJK55723.1"/>
    <property type="molecule type" value="Genomic_DNA"/>
</dbReference>
<dbReference type="SUPFAM" id="SSF48371">
    <property type="entry name" value="ARM repeat"/>
    <property type="match status" value="2"/>
</dbReference>
<feature type="region of interest" description="Disordered" evidence="4">
    <location>
        <begin position="260"/>
        <end position="279"/>
    </location>
</feature>
<evidence type="ECO:0000256" key="3">
    <source>
        <dbReference type="ARBA" id="ARBA00022917"/>
    </source>
</evidence>
<feature type="region of interest" description="Disordered" evidence="4">
    <location>
        <begin position="22"/>
        <end position="205"/>
    </location>
</feature>
<dbReference type="GO" id="GO:0003729">
    <property type="term" value="F:mRNA binding"/>
    <property type="evidence" value="ECO:0007669"/>
    <property type="project" value="TreeGrafter"/>
</dbReference>
<comment type="similarity">
    <text evidence="1">Belongs to the eukaryotic initiation factor 4G family.</text>
</comment>
<dbReference type="Pfam" id="PF02854">
    <property type="entry name" value="MIF4G"/>
    <property type="match status" value="1"/>
</dbReference>
<keyword evidence="2" id="KW-0396">Initiation factor</keyword>
<evidence type="ECO:0000256" key="4">
    <source>
        <dbReference type="SAM" id="MobiDB-lite"/>
    </source>
</evidence>
<comment type="caution">
    <text evidence="6">The sequence shown here is derived from an EMBL/GenBank/DDBJ whole genome shotgun (WGS) entry which is preliminary data.</text>
</comment>